<evidence type="ECO:0000313" key="3">
    <source>
        <dbReference type="EMBL" id="KAF0687368.1"/>
    </source>
</evidence>
<organism evidence="4 5">
    <name type="scientific">Aphanomyces stellatus</name>
    <dbReference type="NCBI Taxonomy" id="120398"/>
    <lineage>
        <taxon>Eukaryota</taxon>
        <taxon>Sar</taxon>
        <taxon>Stramenopiles</taxon>
        <taxon>Oomycota</taxon>
        <taxon>Saprolegniomycetes</taxon>
        <taxon>Saprolegniales</taxon>
        <taxon>Verrucalvaceae</taxon>
        <taxon>Aphanomyces</taxon>
    </lineage>
</organism>
<name>A0A485LG76_9STRA</name>
<keyword evidence="5" id="KW-1185">Reference proteome</keyword>
<evidence type="ECO:0000313" key="5">
    <source>
        <dbReference type="Proteomes" id="UP000332933"/>
    </source>
</evidence>
<keyword evidence="2" id="KW-0732">Signal</keyword>
<sequence>MFRLLLLASTALCITSTSLGVTSNSSTNVPICGQVLTDNFVEKLTSQKVVCLHDQGDRARGNIVGDWKLFCATPSCVRLSSMAISVLKECRPATNDILPMYYCSATCQATLDHMRALRLACDHVTKETPGQCRACTQYAVGADTLVRDCGLWEDPVALQTEPSLWEKLVLCKEVEEANMDDADEAIKYSIGGAAAGVVCILIAAVAHRVMKSSGQRYSRLGGVDSIWGNECATAEEEEKDSSPAAKSS</sequence>
<protein>
    <submittedName>
        <fullName evidence="4">Aste57867_20891 protein</fullName>
    </submittedName>
</protein>
<feature type="chain" id="PRO_5036355604" evidence="2">
    <location>
        <begin position="21"/>
        <end position="248"/>
    </location>
</feature>
<dbReference type="EMBL" id="CAADRA010006957">
    <property type="protein sequence ID" value="VFT97568.1"/>
    <property type="molecule type" value="Genomic_DNA"/>
</dbReference>
<feature type="signal peptide" evidence="2">
    <location>
        <begin position="1"/>
        <end position="20"/>
    </location>
</feature>
<dbReference type="Proteomes" id="UP000332933">
    <property type="component" value="Unassembled WGS sequence"/>
</dbReference>
<keyword evidence="1" id="KW-0812">Transmembrane</keyword>
<reference evidence="3" key="2">
    <citation type="submission" date="2019-06" db="EMBL/GenBank/DDBJ databases">
        <title>Genomics analysis of Aphanomyces spp. identifies a new class of oomycete effector associated with host adaptation.</title>
        <authorList>
            <person name="Gaulin E."/>
        </authorList>
    </citation>
    <scope>NUCLEOTIDE SEQUENCE</scope>
    <source>
        <strain evidence="3">CBS 578.67</strain>
    </source>
</reference>
<dbReference type="AlphaFoldDB" id="A0A485LG76"/>
<proteinExistence type="predicted"/>
<evidence type="ECO:0000256" key="2">
    <source>
        <dbReference type="SAM" id="SignalP"/>
    </source>
</evidence>
<feature type="transmembrane region" description="Helical" evidence="1">
    <location>
        <begin position="188"/>
        <end position="210"/>
    </location>
</feature>
<gene>
    <name evidence="4" type="primary">Aste57867_20891</name>
    <name evidence="3" type="ORF">As57867_020823</name>
    <name evidence="4" type="ORF">ASTE57867_20891</name>
</gene>
<reference evidence="4 5" key="1">
    <citation type="submission" date="2019-03" db="EMBL/GenBank/DDBJ databases">
        <authorList>
            <person name="Gaulin E."/>
            <person name="Dumas B."/>
        </authorList>
    </citation>
    <scope>NUCLEOTIDE SEQUENCE [LARGE SCALE GENOMIC DNA]</scope>
    <source>
        <strain evidence="4">CBS 568.67</strain>
    </source>
</reference>
<keyword evidence="1" id="KW-0472">Membrane</keyword>
<evidence type="ECO:0000256" key="1">
    <source>
        <dbReference type="SAM" id="Phobius"/>
    </source>
</evidence>
<accession>A0A485LG76</accession>
<keyword evidence="1" id="KW-1133">Transmembrane helix</keyword>
<dbReference type="EMBL" id="VJMH01006931">
    <property type="protein sequence ID" value="KAF0687368.1"/>
    <property type="molecule type" value="Genomic_DNA"/>
</dbReference>
<evidence type="ECO:0000313" key="4">
    <source>
        <dbReference type="EMBL" id="VFT97568.1"/>
    </source>
</evidence>